<protein>
    <submittedName>
        <fullName evidence="5">LacI family transcriptional regulator</fullName>
    </submittedName>
</protein>
<evidence type="ECO:0000256" key="3">
    <source>
        <dbReference type="ARBA" id="ARBA00023163"/>
    </source>
</evidence>
<reference evidence="5" key="1">
    <citation type="submission" date="2020-10" db="EMBL/GenBank/DDBJ databases">
        <title>Sequencing the genomes of 1000 actinobacteria strains.</title>
        <authorList>
            <person name="Klenk H.-P."/>
        </authorList>
    </citation>
    <scope>NUCLEOTIDE SEQUENCE</scope>
    <source>
        <strain evidence="5">DSM 46832</strain>
    </source>
</reference>
<comment type="caution">
    <text evidence="5">The sequence shown here is derived from an EMBL/GenBank/DDBJ whole genome shotgun (WGS) entry which is preliminary data.</text>
</comment>
<dbReference type="InterPro" id="IPR028082">
    <property type="entry name" value="Peripla_BP_I"/>
</dbReference>
<dbReference type="Gene3D" id="1.10.260.40">
    <property type="entry name" value="lambda repressor-like DNA-binding domains"/>
    <property type="match status" value="1"/>
</dbReference>
<dbReference type="SUPFAM" id="SSF53822">
    <property type="entry name" value="Periplasmic binding protein-like I"/>
    <property type="match status" value="1"/>
</dbReference>
<keyword evidence="3" id="KW-0804">Transcription</keyword>
<dbReference type="CDD" id="cd01392">
    <property type="entry name" value="HTH_LacI"/>
    <property type="match status" value="1"/>
</dbReference>
<dbReference type="PANTHER" id="PTHR30146:SF153">
    <property type="entry name" value="LACTOSE OPERON REPRESSOR"/>
    <property type="match status" value="1"/>
</dbReference>
<dbReference type="Pfam" id="PF00356">
    <property type="entry name" value="LacI"/>
    <property type="match status" value="1"/>
</dbReference>
<dbReference type="PANTHER" id="PTHR30146">
    <property type="entry name" value="LACI-RELATED TRANSCRIPTIONAL REPRESSOR"/>
    <property type="match status" value="1"/>
</dbReference>
<keyword evidence="1" id="KW-0805">Transcription regulation</keyword>
<dbReference type="Proteomes" id="UP000649753">
    <property type="component" value="Unassembled WGS sequence"/>
</dbReference>
<name>A0A927MCI1_9ACTN</name>
<feature type="domain" description="HTH lacI-type" evidence="4">
    <location>
        <begin position="9"/>
        <end position="65"/>
    </location>
</feature>
<sequence length="345" mass="36898">MTKRSSGTITLMDVAHEAGVSVATASRVLNGSGTRQVRADLTDRVLAAAAALNYSTNAQAQAMARGHTNVVGLLVHDIADPFFSSIAAGVMRAAEQHRSIVMMYSTTGRAERELDYLATLRSQRPRAVILAGSRFADRTLRDRLGAELRIIEETGARVALVSQNVLPLDTVLMENREGARMLARRLVELGHRRFAVLAGPRALLTARDRLAGFQAGLTAAGITLPKGHVVHGDFTRDGGYATMGDLLARDLDATCVFAVNDVMAVGAISALRDHGVPLPGGMAVAGFDDIVTLRDVTPSLTTVRLPLEEVGAAALELVMQPRAERPRLRRVRGEVVVRDSTPTLA</sequence>
<evidence type="ECO:0000259" key="4">
    <source>
        <dbReference type="PROSITE" id="PS50932"/>
    </source>
</evidence>
<evidence type="ECO:0000313" key="6">
    <source>
        <dbReference type="Proteomes" id="UP000649753"/>
    </source>
</evidence>
<gene>
    <name evidence="5" type="ORF">H4W31_006855</name>
</gene>
<dbReference type="SMART" id="SM00354">
    <property type="entry name" value="HTH_LACI"/>
    <property type="match status" value="1"/>
</dbReference>
<organism evidence="5 6">
    <name type="scientific">Plantactinospora soyae</name>
    <dbReference type="NCBI Taxonomy" id="1544732"/>
    <lineage>
        <taxon>Bacteria</taxon>
        <taxon>Bacillati</taxon>
        <taxon>Actinomycetota</taxon>
        <taxon>Actinomycetes</taxon>
        <taxon>Micromonosporales</taxon>
        <taxon>Micromonosporaceae</taxon>
        <taxon>Plantactinospora</taxon>
    </lineage>
</organism>
<dbReference type="AlphaFoldDB" id="A0A927MCI1"/>
<dbReference type="PROSITE" id="PS50932">
    <property type="entry name" value="HTH_LACI_2"/>
    <property type="match status" value="1"/>
</dbReference>
<evidence type="ECO:0000256" key="1">
    <source>
        <dbReference type="ARBA" id="ARBA00023015"/>
    </source>
</evidence>
<dbReference type="InterPro" id="IPR046335">
    <property type="entry name" value="LacI/GalR-like_sensor"/>
</dbReference>
<keyword evidence="6" id="KW-1185">Reference proteome</keyword>
<dbReference type="PROSITE" id="PS00356">
    <property type="entry name" value="HTH_LACI_1"/>
    <property type="match status" value="1"/>
</dbReference>
<accession>A0A927MCI1</accession>
<dbReference type="InterPro" id="IPR010982">
    <property type="entry name" value="Lambda_DNA-bd_dom_sf"/>
</dbReference>
<evidence type="ECO:0000256" key="2">
    <source>
        <dbReference type="ARBA" id="ARBA00023125"/>
    </source>
</evidence>
<dbReference type="RefSeq" id="WP_192770338.1">
    <property type="nucleotide sequence ID" value="NZ_JADBEB010000001.1"/>
</dbReference>
<keyword evidence="2" id="KW-0238">DNA-binding</keyword>
<evidence type="ECO:0000313" key="5">
    <source>
        <dbReference type="EMBL" id="MBE1491217.1"/>
    </source>
</evidence>
<dbReference type="InterPro" id="IPR000843">
    <property type="entry name" value="HTH_LacI"/>
</dbReference>
<dbReference type="SUPFAM" id="SSF47413">
    <property type="entry name" value="lambda repressor-like DNA-binding domains"/>
    <property type="match status" value="1"/>
</dbReference>
<dbReference type="GO" id="GO:0000976">
    <property type="term" value="F:transcription cis-regulatory region binding"/>
    <property type="evidence" value="ECO:0007669"/>
    <property type="project" value="TreeGrafter"/>
</dbReference>
<dbReference type="GO" id="GO:0003700">
    <property type="term" value="F:DNA-binding transcription factor activity"/>
    <property type="evidence" value="ECO:0007669"/>
    <property type="project" value="TreeGrafter"/>
</dbReference>
<dbReference type="Pfam" id="PF13377">
    <property type="entry name" value="Peripla_BP_3"/>
    <property type="match status" value="1"/>
</dbReference>
<dbReference type="PRINTS" id="PR00036">
    <property type="entry name" value="HTHLACI"/>
</dbReference>
<dbReference type="EMBL" id="JADBEB010000001">
    <property type="protein sequence ID" value="MBE1491217.1"/>
    <property type="molecule type" value="Genomic_DNA"/>
</dbReference>
<proteinExistence type="predicted"/>
<dbReference type="Gene3D" id="3.40.50.2300">
    <property type="match status" value="2"/>
</dbReference>
<dbReference type="CDD" id="cd06267">
    <property type="entry name" value="PBP1_LacI_sugar_binding-like"/>
    <property type="match status" value="1"/>
</dbReference>